<accession>A0A3D8S990</accession>
<dbReference type="AlphaFoldDB" id="A0A3D8S990"/>
<feature type="region of interest" description="Disordered" evidence="1">
    <location>
        <begin position="31"/>
        <end position="61"/>
    </location>
</feature>
<proteinExistence type="predicted"/>
<dbReference type="OrthoDB" id="10586154at2759"/>
<feature type="compositionally biased region" description="Basic and acidic residues" evidence="1">
    <location>
        <begin position="31"/>
        <end position="51"/>
    </location>
</feature>
<feature type="signal peptide" evidence="2">
    <location>
        <begin position="1"/>
        <end position="20"/>
    </location>
</feature>
<evidence type="ECO:0000256" key="2">
    <source>
        <dbReference type="SAM" id="SignalP"/>
    </source>
</evidence>
<evidence type="ECO:0000313" key="3">
    <source>
        <dbReference type="EMBL" id="RDW82936.1"/>
    </source>
</evidence>
<sequence>MHLSKTVIAAILATASMAVAAPVAGPVSDIAIREPEPQRDGTLYSKREPQRDGTLYSSMYP</sequence>
<comment type="caution">
    <text evidence="3">The sequence shown here is derived from an EMBL/GenBank/DDBJ whole genome shotgun (WGS) entry which is preliminary data.</text>
</comment>
<evidence type="ECO:0000313" key="4">
    <source>
        <dbReference type="Proteomes" id="UP000256328"/>
    </source>
</evidence>
<evidence type="ECO:0000256" key="1">
    <source>
        <dbReference type="SAM" id="MobiDB-lite"/>
    </source>
</evidence>
<organism evidence="3 4">
    <name type="scientific">Coleophoma crateriformis</name>
    <dbReference type="NCBI Taxonomy" id="565419"/>
    <lineage>
        <taxon>Eukaryota</taxon>
        <taxon>Fungi</taxon>
        <taxon>Dikarya</taxon>
        <taxon>Ascomycota</taxon>
        <taxon>Pezizomycotina</taxon>
        <taxon>Leotiomycetes</taxon>
        <taxon>Helotiales</taxon>
        <taxon>Dermateaceae</taxon>
        <taxon>Coleophoma</taxon>
    </lineage>
</organism>
<name>A0A3D8S990_9HELO</name>
<keyword evidence="2" id="KW-0732">Signal</keyword>
<feature type="chain" id="PRO_5017777616" evidence="2">
    <location>
        <begin position="21"/>
        <end position="61"/>
    </location>
</feature>
<keyword evidence="4" id="KW-1185">Reference proteome</keyword>
<reference evidence="3 4" key="1">
    <citation type="journal article" date="2018" name="IMA Fungus">
        <title>IMA Genome-F 9: Draft genome sequence of Annulohypoxylon stygium, Aspergillus mulundensis, Berkeleyomyces basicola (syn. Thielaviopsis basicola), Ceratocystis smalleyi, two Cercospora beticola strains, Coleophoma cylindrospora, Fusarium fracticaudum, Phialophora cf. hyalina, and Morchella septimelata.</title>
        <authorList>
            <person name="Wingfield B.D."/>
            <person name="Bills G.F."/>
            <person name="Dong Y."/>
            <person name="Huang W."/>
            <person name="Nel W.J."/>
            <person name="Swalarsk-Parry B.S."/>
            <person name="Vaghefi N."/>
            <person name="Wilken P.M."/>
            <person name="An Z."/>
            <person name="de Beer Z.W."/>
            <person name="De Vos L."/>
            <person name="Chen L."/>
            <person name="Duong T.A."/>
            <person name="Gao Y."/>
            <person name="Hammerbacher A."/>
            <person name="Kikkert J.R."/>
            <person name="Li Y."/>
            <person name="Li H."/>
            <person name="Li K."/>
            <person name="Li Q."/>
            <person name="Liu X."/>
            <person name="Ma X."/>
            <person name="Naidoo K."/>
            <person name="Pethybridge S.J."/>
            <person name="Sun J."/>
            <person name="Steenkamp E.T."/>
            <person name="van der Nest M.A."/>
            <person name="van Wyk S."/>
            <person name="Wingfield M.J."/>
            <person name="Xiong C."/>
            <person name="Yue Q."/>
            <person name="Zhang X."/>
        </authorList>
    </citation>
    <scope>NUCLEOTIDE SEQUENCE [LARGE SCALE GENOMIC DNA]</scope>
    <source>
        <strain evidence="3 4">BP5796</strain>
    </source>
</reference>
<gene>
    <name evidence="3" type="ORF">BP5796_04427</name>
</gene>
<dbReference type="EMBL" id="PDLN01000006">
    <property type="protein sequence ID" value="RDW82936.1"/>
    <property type="molecule type" value="Genomic_DNA"/>
</dbReference>
<protein>
    <submittedName>
        <fullName evidence="3">Uncharacterized protein</fullName>
    </submittedName>
</protein>
<dbReference type="Proteomes" id="UP000256328">
    <property type="component" value="Unassembled WGS sequence"/>
</dbReference>